<dbReference type="Proteomes" id="UP000015102">
    <property type="component" value="Unassembled WGS sequence"/>
</dbReference>
<evidence type="ECO:0000313" key="2">
    <source>
        <dbReference type="Proteomes" id="UP000015102"/>
    </source>
</evidence>
<organism evidence="1 2">
    <name type="scientific">Megaselia scalaris</name>
    <name type="common">Humpbacked fly</name>
    <name type="synonym">Phora scalaris</name>
    <dbReference type="NCBI Taxonomy" id="36166"/>
    <lineage>
        <taxon>Eukaryota</taxon>
        <taxon>Metazoa</taxon>
        <taxon>Ecdysozoa</taxon>
        <taxon>Arthropoda</taxon>
        <taxon>Hexapoda</taxon>
        <taxon>Insecta</taxon>
        <taxon>Pterygota</taxon>
        <taxon>Neoptera</taxon>
        <taxon>Endopterygota</taxon>
        <taxon>Diptera</taxon>
        <taxon>Brachycera</taxon>
        <taxon>Muscomorpha</taxon>
        <taxon>Platypezoidea</taxon>
        <taxon>Phoridae</taxon>
        <taxon>Megaseliini</taxon>
        <taxon>Megaselia</taxon>
    </lineage>
</organism>
<dbReference type="EMBL" id="CAQQ02145292">
    <property type="status" value="NOT_ANNOTATED_CDS"/>
    <property type="molecule type" value="Genomic_DNA"/>
</dbReference>
<dbReference type="AlphaFoldDB" id="T1GDP6"/>
<dbReference type="EMBL" id="CAQQ02145291">
    <property type="status" value="NOT_ANNOTATED_CDS"/>
    <property type="molecule type" value="Genomic_DNA"/>
</dbReference>
<dbReference type="HOGENOM" id="CLU_2352597_0_0_1"/>
<keyword evidence="2" id="KW-1185">Reference proteome</keyword>
<sequence length="97" mass="11085">MFCNAVFQFGYVFTTSSPVYRCKTECDFNGISVYDAPYLTFTIPEDTNGAGGYSKCLRFVEKENVENFTCNSENFSSKVEECKRDFIFKDKTNTIAN</sequence>
<proteinExistence type="predicted"/>
<evidence type="ECO:0000313" key="1">
    <source>
        <dbReference type="EnsemblMetazoa" id="MESCA001437-PA"/>
    </source>
</evidence>
<reference evidence="2" key="1">
    <citation type="submission" date="2013-02" db="EMBL/GenBank/DDBJ databases">
        <authorList>
            <person name="Hughes D."/>
        </authorList>
    </citation>
    <scope>NUCLEOTIDE SEQUENCE</scope>
    <source>
        <strain>Durham</strain>
        <strain evidence="2">NC isolate 2 -- Noor lab</strain>
    </source>
</reference>
<protein>
    <submittedName>
        <fullName evidence="1">Uncharacterized protein</fullName>
    </submittedName>
</protein>
<dbReference type="STRING" id="36166.T1GDP6"/>
<reference evidence="1" key="2">
    <citation type="submission" date="2015-06" db="UniProtKB">
        <authorList>
            <consortium name="EnsemblMetazoa"/>
        </authorList>
    </citation>
    <scope>IDENTIFICATION</scope>
</reference>
<dbReference type="EnsemblMetazoa" id="MESCA001437-RA">
    <property type="protein sequence ID" value="MESCA001437-PA"/>
    <property type="gene ID" value="MESCA001437"/>
</dbReference>
<name>T1GDP6_MEGSC</name>
<accession>T1GDP6</accession>